<comment type="caution">
    <text evidence="1">The sequence shown here is derived from an EMBL/GenBank/DDBJ whole genome shotgun (WGS) entry which is preliminary data.</text>
</comment>
<sequence length="59" mass="6504">MQIKPLTTYRFVKSGNLVTTKEATSYGGKGNWIVERVDTGKEMVVRGSALIDPNSADWS</sequence>
<evidence type="ECO:0000313" key="1">
    <source>
        <dbReference type="EMBL" id="ORL66039.1"/>
    </source>
</evidence>
<name>A0A1X1A1L4_PSEPU</name>
<organism evidence="1 2">
    <name type="scientific">Pseudomonas putida</name>
    <name type="common">Arthrobacter siderocapsulatus</name>
    <dbReference type="NCBI Taxonomy" id="303"/>
    <lineage>
        <taxon>Bacteria</taxon>
        <taxon>Pseudomonadati</taxon>
        <taxon>Pseudomonadota</taxon>
        <taxon>Gammaproteobacteria</taxon>
        <taxon>Pseudomonadales</taxon>
        <taxon>Pseudomonadaceae</taxon>
        <taxon>Pseudomonas</taxon>
    </lineage>
</organism>
<accession>A0A1X1A1L4</accession>
<dbReference type="AlphaFoldDB" id="A0A1X1A1L4"/>
<dbReference type="Proteomes" id="UP000193675">
    <property type="component" value="Unassembled WGS sequence"/>
</dbReference>
<protein>
    <submittedName>
        <fullName evidence="1">Uncharacterized protein</fullName>
    </submittedName>
</protein>
<evidence type="ECO:0000313" key="2">
    <source>
        <dbReference type="Proteomes" id="UP000193675"/>
    </source>
</evidence>
<dbReference type="EMBL" id="NBWC01000008">
    <property type="protein sequence ID" value="ORL66039.1"/>
    <property type="molecule type" value="Genomic_DNA"/>
</dbReference>
<proteinExistence type="predicted"/>
<reference evidence="1 2" key="1">
    <citation type="submission" date="2017-04" db="EMBL/GenBank/DDBJ databases">
        <title>Presence of VIM-2 positive Pseudomonas species in chickens and their surrounding environment.</title>
        <authorList>
            <person name="Zhang R."/>
        </authorList>
    </citation>
    <scope>NUCLEOTIDE SEQUENCE [LARGE SCALE GENOMIC DNA]</scope>
    <source>
        <strain evidence="1 2">DZ-C18</strain>
    </source>
</reference>
<gene>
    <name evidence="1" type="ORF">B7H17_06810</name>
</gene>